<evidence type="ECO:0000256" key="4">
    <source>
        <dbReference type="ARBA" id="ARBA00022763"/>
    </source>
</evidence>
<gene>
    <name evidence="8" type="ORF">LCGC14_0896510</name>
</gene>
<evidence type="ECO:0000256" key="6">
    <source>
        <dbReference type="ARBA" id="ARBA00049348"/>
    </source>
</evidence>
<comment type="caution">
    <text evidence="8">The sequence shown here is derived from an EMBL/GenBank/DDBJ whole genome shotgun (WGS) entry which is preliminary data.</text>
</comment>
<dbReference type="PANTHER" id="PTHR10815">
    <property type="entry name" value="METHYLATED-DNA--PROTEIN-CYSTEINE METHYLTRANSFERASE"/>
    <property type="match status" value="1"/>
</dbReference>
<keyword evidence="3" id="KW-0808">Transferase</keyword>
<dbReference type="EMBL" id="LAZR01002895">
    <property type="protein sequence ID" value="KKN24283.1"/>
    <property type="molecule type" value="Genomic_DNA"/>
</dbReference>
<organism evidence="8">
    <name type="scientific">marine sediment metagenome</name>
    <dbReference type="NCBI Taxonomy" id="412755"/>
    <lineage>
        <taxon>unclassified sequences</taxon>
        <taxon>metagenomes</taxon>
        <taxon>ecological metagenomes</taxon>
    </lineage>
</organism>
<dbReference type="SUPFAM" id="SSF46767">
    <property type="entry name" value="Methylated DNA-protein cysteine methyltransferase, C-terminal domain"/>
    <property type="match status" value="1"/>
</dbReference>
<comment type="catalytic activity">
    <reaction evidence="1">
        <text>a 4-O-methyl-thymidine in DNA + L-cysteinyl-[protein] = a thymidine in DNA + S-methyl-L-cysteinyl-[protein]</text>
        <dbReference type="Rhea" id="RHEA:53428"/>
        <dbReference type="Rhea" id="RHEA-COMP:10131"/>
        <dbReference type="Rhea" id="RHEA-COMP:10132"/>
        <dbReference type="Rhea" id="RHEA-COMP:13555"/>
        <dbReference type="Rhea" id="RHEA-COMP:13556"/>
        <dbReference type="ChEBI" id="CHEBI:29950"/>
        <dbReference type="ChEBI" id="CHEBI:82612"/>
        <dbReference type="ChEBI" id="CHEBI:137386"/>
        <dbReference type="ChEBI" id="CHEBI:137387"/>
        <dbReference type="EC" id="2.1.1.63"/>
    </reaction>
</comment>
<evidence type="ECO:0000256" key="1">
    <source>
        <dbReference type="ARBA" id="ARBA00001286"/>
    </source>
</evidence>
<evidence type="ECO:0000256" key="3">
    <source>
        <dbReference type="ARBA" id="ARBA00022679"/>
    </source>
</evidence>
<keyword evidence="5" id="KW-0234">DNA repair</keyword>
<dbReference type="Gene3D" id="1.10.10.10">
    <property type="entry name" value="Winged helix-like DNA-binding domain superfamily/Winged helix DNA-binding domain"/>
    <property type="match status" value="1"/>
</dbReference>
<evidence type="ECO:0000259" key="7">
    <source>
        <dbReference type="Pfam" id="PF01035"/>
    </source>
</evidence>
<dbReference type="InterPro" id="IPR036217">
    <property type="entry name" value="MethylDNA_cys_MeTrfase_DNAb"/>
</dbReference>
<dbReference type="AlphaFoldDB" id="A0A0F9S4P7"/>
<dbReference type="PROSITE" id="PS00374">
    <property type="entry name" value="MGMT"/>
    <property type="match status" value="1"/>
</dbReference>
<evidence type="ECO:0000256" key="2">
    <source>
        <dbReference type="ARBA" id="ARBA00022603"/>
    </source>
</evidence>
<dbReference type="Pfam" id="PF01035">
    <property type="entry name" value="DNA_binding_1"/>
    <property type="match status" value="1"/>
</dbReference>
<proteinExistence type="predicted"/>
<keyword evidence="4" id="KW-0227">DNA damage</keyword>
<dbReference type="PANTHER" id="PTHR10815:SF13">
    <property type="entry name" value="METHYLATED-DNA--PROTEIN-CYSTEINE METHYLTRANSFERASE"/>
    <property type="match status" value="1"/>
</dbReference>
<evidence type="ECO:0000313" key="8">
    <source>
        <dbReference type="EMBL" id="KKN24283.1"/>
    </source>
</evidence>
<dbReference type="GO" id="GO:0032259">
    <property type="term" value="P:methylation"/>
    <property type="evidence" value="ECO:0007669"/>
    <property type="project" value="UniProtKB-KW"/>
</dbReference>
<evidence type="ECO:0000256" key="5">
    <source>
        <dbReference type="ARBA" id="ARBA00023204"/>
    </source>
</evidence>
<dbReference type="NCBIfam" id="TIGR00589">
    <property type="entry name" value="ogt"/>
    <property type="match status" value="1"/>
</dbReference>
<dbReference type="InterPro" id="IPR001497">
    <property type="entry name" value="MethylDNA_cys_MeTrfase_AS"/>
</dbReference>
<dbReference type="InterPro" id="IPR014048">
    <property type="entry name" value="MethylDNA_cys_MeTrfase_DNA-bd"/>
</dbReference>
<dbReference type="GO" id="GO:0006281">
    <property type="term" value="P:DNA repair"/>
    <property type="evidence" value="ECO:0007669"/>
    <property type="project" value="UniProtKB-KW"/>
</dbReference>
<sequence length="79" mass="8754">MMLNRGEITTYSEIGNKIGSKAFRAIGNVLRGNPLPLIIPCHRVIKKNGGIGGFMGKSEQGWRQNLKKKLLEIEGFTNL</sequence>
<name>A0A0F9S4P7_9ZZZZ</name>
<dbReference type="CDD" id="cd06445">
    <property type="entry name" value="ATase"/>
    <property type="match status" value="1"/>
</dbReference>
<feature type="domain" description="Methylated-DNA-[protein]-cysteine S-methyltransferase DNA binding" evidence="7">
    <location>
        <begin position="4"/>
        <end position="75"/>
    </location>
</feature>
<dbReference type="InterPro" id="IPR036388">
    <property type="entry name" value="WH-like_DNA-bd_sf"/>
</dbReference>
<protein>
    <recommendedName>
        <fullName evidence="7">Methylated-DNA-[protein]-cysteine S-methyltransferase DNA binding domain-containing protein</fullName>
    </recommendedName>
</protein>
<dbReference type="GO" id="GO:0003908">
    <property type="term" value="F:methylated-DNA-[protein]-cysteine S-methyltransferase activity"/>
    <property type="evidence" value="ECO:0007669"/>
    <property type="project" value="UniProtKB-EC"/>
</dbReference>
<reference evidence="8" key="1">
    <citation type="journal article" date="2015" name="Nature">
        <title>Complex archaea that bridge the gap between prokaryotes and eukaryotes.</title>
        <authorList>
            <person name="Spang A."/>
            <person name="Saw J.H."/>
            <person name="Jorgensen S.L."/>
            <person name="Zaremba-Niedzwiedzka K."/>
            <person name="Martijn J."/>
            <person name="Lind A.E."/>
            <person name="van Eijk R."/>
            <person name="Schleper C."/>
            <person name="Guy L."/>
            <person name="Ettema T.J."/>
        </authorList>
    </citation>
    <scope>NUCLEOTIDE SEQUENCE</scope>
</reference>
<comment type="catalytic activity">
    <reaction evidence="6">
        <text>a 6-O-methyl-2'-deoxyguanosine in DNA + L-cysteinyl-[protein] = S-methyl-L-cysteinyl-[protein] + a 2'-deoxyguanosine in DNA</text>
        <dbReference type="Rhea" id="RHEA:24000"/>
        <dbReference type="Rhea" id="RHEA-COMP:10131"/>
        <dbReference type="Rhea" id="RHEA-COMP:10132"/>
        <dbReference type="Rhea" id="RHEA-COMP:11367"/>
        <dbReference type="Rhea" id="RHEA-COMP:11368"/>
        <dbReference type="ChEBI" id="CHEBI:29950"/>
        <dbReference type="ChEBI" id="CHEBI:82612"/>
        <dbReference type="ChEBI" id="CHEBI:85445"/>
        <dbReference type="ChEBI" id="CHEBI:85448"/>
        <dbReference type="EC" id="2.1.1.63"/>
    </reaction>
</comment>
<keyword evidence="2" id="KW-0489">Methyltransferase</keyword>
<accession>A0A0F9S4P7</accession>